<accession>A0A829CVY1</accession>
<sequence>MNQNLPEPNQKKWIPDGFHFLGPEDSKYRRTLLETISGVLKKKDTRKYFYLHSIIAPLSFKRFRPRIHLPFSESEIFPEMKFLPASI</sequence>
<organism evidence="1 2">
    <name type="scientific">Leptospira interrogans str. 2002000626</name>
    <dbReference type="NCBI Taxonomy" id="996803"/>
    <lineage>
        <taxon>Bacteria</taxon>
        <taxon>Pseudomonadati</taxon>
        <taxon>Spirochaetota</taxon>
        <taxon>Spirochaetia</taxon>
        <taxon>Leptospirales</taxon>
        <taxon>Leptospiraceae</taxon>
        <taxon>Leptospira</taxon>
    </lineage>
</organism>
<proteinExistence type="predicted"/>
<dbReference type="AlphaFoldDB" id="A0A829CVY1"/>
<protein>
    <submittedName>
        <fullName evidence="1">Uncharacterized protein</fullName>
    </submittedName>
</protein>
<gene>
    <name evidence="1" type="ORF">LEP1GSC029_3652</name>
</gene>
<reference evidence="1 2" key="1">
    <citation type="submission" date="2013-02" db="EMBL/GenBank/DDBJ databases">
        <authorList>
            <person name="Harkins D.M."/>
            <person name="Durkin A.S."/>
            <person name="Brinkac L.M."/>
            <person name="Haft D.H."/>
            <person name="Selengut J.D."/>
            <person name="Sanka R."/>
            <person name="DePew J."/>
            <person name="Purushe J."/>
            <person name="Whelen A.C."/>
            <person name="Vinetz J.M."/>
            <person name="Sutton G.G."/>
            <person name="Nierman W.C."/>
            <person name="Fouts D.E."/>
        </authorList>
    </citation>
    <scope>NUCLEOTIDE SEQUENCE [LARGE SCALE GENOMIC DNA]</scope>
    <source>
        <strain evidence="1 2">2002000626</strain>
    </source>
</reference>
<name>A0A829CVY1_LEPIR</name>
<dbReference type="Proteomes" id="UP000012329">
    <property type="component" value="Unassembled WGS sequence"/>
</dbReference>
<evidence type="ECO:0000313" key="1">
    <source>
        <dbReference type="EMBL" id="EMY04302.1"/>
    </source>
</evidence>
<dbReference type="EMBL" id="AFJL02000140">
    <property type="protein sequence ID" value="EMY04302.1"/>
    <property type="molecule type" value="Genomic_DNA"/>
</dbReference>
<evidence type="ECO:0000313" key="2">
    <source>
        <dbReference type="Proteomes" id="UP000012329"/>
    </source>
</evidence>
<comment type="caution">
    <text evidence="1">The sequence shown here is derived from an EMBL/GenBank/DDBJ whole genome shotgun (WGS) entry which is preliminary data.</text>
</comment>